<protein>
    <submittedName>
        <fullName evidence="7">Membrane protein</fullName>
    </submittedName>
</protein>
<organism evidence="7 8">
    <name type="scientific">Promicromonospora soli</name>
    <dbReference type="NCBI Taxonomy" id="2035533"/>
    <lineage>
        <taxon>Bacteria</taxon>
        <taxon>Bacillati</taxon>
        <taxon>Actinomycetota</taxon>
        <taxon>Actinomycetes</taxon>
        <taxon>Micrococcales</taxon>
        <taxon>Promicromonosporaceae</taxon>
        <taxon>Promicromonospora</taxon>
    </lineage>
</organism>
<dbReference type="Proteomes" id="UP000627369">
    <property type="component" value="Unassembled WGS sequence"/>
</dbReference>
<dbReference type="EMBL" id="BNAS01000004">
    <property type="protein sequence ID" value="GHH75056.1"/>
    <property type="molecule type" value="Genomic_DNA"/>
</dbReference>
<dbReference type="InterPro" id="IPR051461">
    <property type="entry name" value="UPF0750_membrane"/>
</dbReference>
<evidence type="ECO:0000313" key="7">
    <source>
        <dbReference type="EMBL" id="GHH75056.1"/>
    </source>
</evidence>
<evidence type="ECO:0000256" key="2">
    <source>
        <dbReference type="ARBA" id="ARBA00022475"/>
    </source>
</evidence>
<feature type="transmembrane region" description="Helical" evidence="6">
    <location>
        <begin position="157"/>
        <end position="175"/>
    </location>
</feature>
<evidence type="ECO:0000313" key="8">
    <source>
        <dbReference type="Proteomes" id="UP000627369"/>
    </source>
</evidence>
<evidence type="ECO:0000256" key="1">
    <source>
        <dbReference type="ARBA" id="ARBA00004651"/>
    </source>
</evidence>
<dbReference type="GO" id="GO:0005886">
    <property type="term" value="C:plasma membrane"/>
    <property type="evidence" value="ECO:0007669"/>
    <property type="project" value="UniProtKB-SubCell"/>
</dbReference>
<dbReference type="Pfam" id="PF02588">
    <property type="entry name" value="YitT_membrane"/>
    <property type="match status" value="1"/>
</dbReference>
<keyword evidence="3 6" id="KW-0812">Transmembrane</keyword>
<reference evidence="7" key="1">
    <citation type="journal article" date="2014" name="Int. J. Syst. Evol. Microbiol.">
        <title>Complete genome sequence of Corynebacterium casei LMG S-19264T (=DSM 44701T), isolated from a smear-ripened cheese.</title>
        <authorList>
            <consortium name="US DOE Joint Genome Institute (JGI-PGF)"/>
            <person name="Walter F."/>
            <person name="Albersmeier A."/>
            <person name="Kalinowski J."/>
            <person name="Ruckert C."/>
        </authorList>
    </citation>
    <scope>NUCLEOTIDE SEQUENCE</scope>
    <source>
        <strain evidence="7">CGMCC 4.7398</strain>
    </source>
</reference>
<keyword evidence="8" id="KW-1185">Reference proteome</keyword>
<evidence type="ECO:0000256" key="5">
    <source>
        <dbReference type="ARBA" id="ARBA00023136"/>
    </source>
</evidence>
<keyword evidence="4 6" id="KW-1133">Transmembrane helix</keyword>
<evidence type="ECO:0000256" key="6">
    <source>
        <dbReference type="SAM" id="Phobius"/>
    </source>
</evidence>
<feature type="transmembrane region" description="Helical" evidence="6">
    <location>
        <begin position="131"/>
        <end position="151"/>
    </location>
</feature>
<feature type="transmembrane region" description="Helical" evidence="6">
    <location>
        <begin position="35"/>
        <end position="56"/>
    </location>
</feature>
<dbReference type="AlphaFoldDB" id="A0A919KX39"/>
<comment type="caution">
    <text evidence="7">The sequence shown here is derived from an EMBL/GenBank/DDBJ whole genome shotgun (WGS) entry which is preliminary data.</text>
</comment>
<proteinExistence type="predicted"/>
<sequence>MLIGTFVVSLGLAILRAGAVVTGGTAGLSLLLSQALPVPFGLLFAAINLPFFLLAIRGKGWKFSIYSAVAITLVSTMSGLHTLFVPLAGIAPVYAAAAGNVLCGVGLIALFRHTASLGGFNIVALVVQDRFGTRAGYVLMVLDSAVIVSSLLVAAPLTVVVSAAGSVLLNLILAINHRPGRYTGS</sequence>
<comment type="subcellular location">
    <subcellularLocation>
        <location evidence="1">Cell membrane</location>
        <topology evidence="1">Multi-pass membrane protein</topology>
    </subcellularLocation>
</comment>
<evidence type="ECO:0000256" key="3">
    <source>
        <dbReference type="ARBA" id="ARBA00022692"/>
    </source>
</evidence>
<feature type="transmembrane region" description="Helical" evidence="6">
    <location>
        <begin position="90"/>
        <end position="111"/>
    </location>
</feature>
<dbReference type="InterPro" id="IPR003740">
    <property type="entry name" value="YitT"/>
</dbReference>
<dbReference type="PANTHER" id="PTHR33545">
    <property type="entry name" value="UPF0750 MEMBRANE PROTEIN YITT-RELATED"/>
    <property type="match status" value="1"/>
</dbReference>
<evidence type="ECO:0000256" key="4">
    <source>
        <dbReference type="ARBA" id="ARBA00022989"/>
    </source>
</evidence>
<reference evidence="7" key="2">
    <citation type="submission" date="2020-09" db="EMBL/GenBank/DDBJ databases">
        <authorList>
            <person name="Sun Q."/>
            <person name="Zhou Y."/>
        </authorList>
    </citation>
    <scope>NUCLEOTIDE SEQUENCE</scope>
    <source>
        <strain evidence="7">CGMCC 4.7398</strain>
    </source>
</reference>
<keyword evidence="5 6" id="KW-0472">Membrane</keyword>
<feature type="transmembrane region" description="Helical" evidence="6">
    <location>
        <begin position="63"/>
        <end position="84"/>
    </location>
</feature>
<name>A0A919KX39_9MICO</name>
<accession>A0A919KX39</accession>
<keyword evidence="2" id="KW-1003">Cell membrane</keyword>
<gene>
    <name evidence="7" type="ORF">GCM10017772_30450</name>
</gene>
<dbReference type="PANTHER" id="PTHR33545:SF5">
    <property type="entry name" value="UPF0750 MEMBRANE PROTEIN YITT"/>
    <property type="match status" value="1"/>
</dbReference>